<organism evidence="2 3">
    <name type="scientific">Microbispora corallina</name>
    <dbReference type="NCBI Taxonomy" id="83302"/>
    <lineage>
        <taxon>Bacteria</taxon>
        <taxon>Bacillati</taxon>
        <taxon>Actinomycetota</taxon>
        <taxon>Actinomycetes</taxon>
        <taxon>Streptosporangiales</taxon>
        <taxon>Streptosporangiaceae</taxon>
        <taxon>Microbispora</taxon>
    </lineage>
</organism>
<dbReference type="EMBL" id="BOOC01000021">
    <property type="protein sequence ID" value="GIH41318.1"/>
    <property type="molecule type" value="Genomic_DNA"/>
</dbReference>
<comment type="caution">
    <text evidence="2">The sequence shown here is derived from an EMBL/GenBank/DDBJ whole genome shotgun (WGS) entry which is preliminary data.</text>
</comment>
<dbReference type="InterPro" id="IPR049244">
    <property type="entry name" value="DUF6879"/>
</dbReference>
<dbReference type="RefSeq" id="WP_204058665.1">
    <property type="nucleotide sequence ID" value="NZ_BAAAGP010000012.1"/>
</dbReference>
<dbReference type="Proteomes" id="UP000603904">
    <property type="component" value="Unassembled WGS sequence"/>
</dbReference>
<sequence>MNARPPRIDSADGRVLPLREYAADFLVLFHEIDGVIWKLERAQDFDEGDNPSWNAMRAGDWERSLALLEEAREAIAADLPARATMRRVRVVEWPLTPYMQWELHLLALRERLGEGCRVVAAEDVAGLEADGPLPELVIFPGHHAYRVRYDERGACVGARKVADPAVVEPWTELVASLYDRAEDLGDYVRRRVEPLPPPAP</sequence>
<dbReference type="Pfam" id="PF21806">
    <property type="entry name" value="DUF6879"/>
    <property type="match status" value="1"/>
</dbReference>
<name>A0ABQ4G2K7_9ACTN</name>
<keyword evidence="3" id="KW-1185">Reference proteome</keyword>
<gene>
    <name evidence="2" type="ORF">Mco01_43180</name>
</gene>
<feature type="domain" description="DUF6879" evidence="1">
    <location>
        <begin position="24"/>
        <end position="188"/>
    </location>
</feature>
<proteinExistence type="predicted"/>
<protein>
    <recommendedName>
        <fullName evidence="1">DUF6879 domain-containing protein</fullName>
    </recommendedName>
</protein>
<evidence type="ECO:0000313" key="3">
    <source>
        <dbReference type="Proteomes" id="UP000603904"/>
    </source>
</evidence>
<evidence type="ECO:0000259" key="1">
    <source>
        <dbReference type="Pfam" id="PF21806"/>
    </source>
</evidence>
<evidence type="ECO:0000313" key="2">
    <source>
        <dbReference type="EMBL" id="GIH41318.1"/>
    </source>
</evidence>
<reference evidence="2 3" key="1">
    <citation type="submission" date="2021-01" db="EMBL/GenBank/DDBJ databases">
        <title>Whole genome shotgun sequence of Microbispora corallina NBRC 16416.</title>
        <authorList>
            <person name="Komaki H."/>
            <person name="Tamura T."/>
        </authorList>
    </citation>
    <scope>NUCLEOTIDE SEQUENCE [LARGE SCALE GENOMIC DNA]</scope>
    <source>
        <strain evidence="2 3">NBRC 16416</strain>
    </source>
</reference>
<accession>A0ABQ4G2K7</accession>